<evidence type="ECO:0000256" key="5">
    <source>
        <dbReference type="ARBA" id="ARBA00023136"/>
    </source>
</evidence>
<keyword evidence="4 6" id="KW-1133">Transmembrane helix</keyword>
<evidence type="ECO:0000256" key="1">
    <source>
        <dbReference type="ARBA" id="ARBA00004141"/>
    </source>
</evidence>
<dbReference type="EMBL" id="LKEA01000001">
    <property type="protein sequence ID" value="ROW12259.1"/>
    <property type="molecule type" value="Genomic_DNA"/>
</dbReference>
<keyword evidence="3 6" id="KW-0812">Transmembrane</keyword>
<feature type="transmembrane region" description="Helical" evidence="6">
    <location>
        <begin position="411"/>
        <end position="433"/>
    </location>
</feature>
<comment type="caution">
    <text evidence="7">The sequence shown here is derived from an EMBL/GenBank/DDBJ whole genome shotgun (WGS) entry which is preliminary data.</text>
</comment>
<evidence type="ECO:0008006" key="9">
    <source>
        <dbReference type="Google" id="ProtNLM"/>
    </source>
</evidence>
<dbReference type="InterPro" id="IPR002293">
    <property type="entry name" value="AA/rel_permease1"/>
</dbReference>
<dbReference type="GO" id="GO:0016020">
    <property type="term" value="C:membrane"/>
    <property type="evidence" value="ECO:0007669"/>
    <property type="project" value="UniProtKB-SubCell"/>
</dbReference>
<feature type="transmembrane region" description="Helical" evidence="6">
    <location>
        <begin position="245"/>
        <end position="265"/>
    </location>
</feature>
<feature type="transmembrane region" description="Helical" evidence="6">
    <location>
        <begin position="453"/>
        <end position="472"/>
    </location>
</feature>
<feature type="transmembrane region" description="Helical" evidence="6">
    <location>
        <begin position="45"/>
        <end position="62"/>
    </location>
</feature>
<evidence type="ECO:0000256" key="4">
    <source>
        <dbReference type="ARBA" id="ARBA00022989"/>
    </source>
</evidence>
<dbReference type="PIRSF" id="PIRSF006060">
    <property type="entry name" value="AA_transporter"/>
    <property type="match status" value="1"/>
</dbReference>
<sequence length="519" mass="57284">MASNTKEEIHVDNMFVDDVHDNFGGSAADRADMLRMGKSQELRRNFRFMTIFGFSMILMQSWEVSSSLAVIGLLNGGTAGVIWMFLICWVGLLLTNTSMAEMGSMAPTVGGQYHWVSEFAPRKHQRFLSYLMGWLCVLGWQVSCASAAYTTATQLQGLIVLNCPETYTYENWHGTLITIAFAAFSVVFNTFFARKLPLLEGIVLIIHICAFVAFLITLWVLAPIADAKEVFTQFNDGGGWGNLGVSTLVGITGSTLPLVGADAAVHMSEELKDASRTLPRTMIWSTILNGLMGWVMVITFCFTLGNLNEVLGSETGYPYIQVYYNATQSKGGATVMVVIVVFMSLLCNLTMVATASRQLFAFARDGGLPFRNWFQKIDPRWDVPLNAINTTFIVSTILSLIAIGSPVALNSIMSLATAGLLSSYICSISCMAWRRWTNNPLLPSKFSLGRWGLAINLSSLAFLLVVFVFSFFPTAPHPDAAGMNWTILIYGVVVLFCLGYYFVGKHEYTGPVEYVRKLE</sequence>
<dbReference type="OrthoDB" id="3257095at2759"/>
<dbReference type="STRING" id="356882.A0A423X8F2"/>
<dbReference type="GO" id="GO:0022857">
    <property type="term" value="F:transmembrane transporter activity"/>
    <property type="evidence" value="ECO:0007669"/>
    <property type="project" value="InterPro"/>
</dbReference>
<feature type="transmembrane region" description="Helical" evidence="6">
    <location>
        <begin position="333"/>
        <end position="355"/>
    </location>
</feature>
<keyword evidence="8" id="KW-1185">Reference proteome</keyword>
<dbReference type="Gene3D" id="1.20.1740.10">
    <property type="entry name" value="Amino acid/polyamine transporter I"/>
    <property type="match status" value="1"/>
</dbReference>
<keyword evidence="2" id="KW-0813">Transport</keyword>
<feature type="transmembrane region" description="Helical" evidence="6">
    <location>
        <begin position="383"/>
        <end position="405"/>
    </location>
</feature>
<keyword evidence="5 6" id="KW-0472">Membrane</keyword>
<feature type="transmembrane region" description="Helical" evidence="6">
    <location>
        <begin position="286"/>
        <end position="305"/>
    </location>
</feature>
<evidence type="ECO:0000256" key="3">
    <source>
        <dbReference type="ARBA" id="ARBA00022692"/>
    </source>
</evidence>
<dbReference type="PANTHER" id="PTHR45649:SF2">
    <property type="entry name" value="ACID PERMEASE, PUTATIVE-RELATED"/>
    <property type="match status" value="1"/>
</dbReference>
<gene>
    <name evidence="7" type="ORF">VMCG_00383</name>
</gene>
<protein>
    <recommendedName>
        <fullName evidence="9">Amino acid permease/ SLC12A domain-containing protein</fullName>
    </recommendedName>
</protein>
<feature type="transmembrane region" description="Helical" evidence="6">
    <location>
        <begin position="68"/>
        <end position="95"/>
    </location>
</feature>
<feature type="transmembrane region" description="Helical" evidence="6">
    <location>
        <begin position="204"/>
        <end position="225"/>
    </location>
</feature>
<evidence type="ECO:0000256" key="2">
    <source>
        <dbReference type="ARBA" id="ARBA00022448"/>
    </source>
</evidence>
<dbReference type="PANTHER" id="PTHR45649">
    <property type="entry name" value="AMINO-ACID PERMEASE BAT1"/>
    <property type="match status" value="1"/>
</dbReference>
<dbReference type="AlphaFoldDB" id="A0A423X8F2"/>
<evidence type="ECO:0000313" key="7">
    <source>
        <dbReference type="EMBL" id="ROW12259.1"/>
    </source>
</evidence>
<dbReference type="Proteomes" id="UP000283895">
    <property type="component" value="Unassembled WGS sequence"/>
</dbReference>
<reference evidence="7 8" key="1">
    <citation type="submission" date="2015-09" db="EMBL/GenBank/DDBJ databases">
        <title>Host preference determinants of Valsa canker pathogens revealed by comparative genomics.</title>
        <authorList>
            <person name="Yin Z."/>
            <person name="Huang L."/>
        </authorList>
    </citation>
    <scope>NUCLEOTIDE SEQUENCE [LARGE SCALE GENOMIC DNA]</scope>
    <source>
        <strain evidence="7 8">03-1</strain>
    </source>
</reference>
<dbReference type="Pfam" id="PF13520">
    <property type="entry name" value="AA_permease_2"/>
    <property type="match status" value="1"/>
</dbReference>
<organism evidence="7 8">
    <name type="scientific">Cytospora schulzeri</name>
    <dbReference type="NCBI Taxonomy" id="448051"/>
    <lineage>
        <taxon>Eukaryota</taxon>
        <taxon>Fungi</taxon>
        <taxon>Dikarya</taxon>
        <taxon>Ascomycota</taxon>
        <taxon>Pezizomycotina</taxon>
        <taxon>Sordariomycetes</taxon>
        <taxon>Sordariomycetidae</taxon>
        <taxon>Diaporthales</taxon>
        <taxon>Cytosporaceae</taxon>
        <taxon>Cytospora</taxon>
    </lineage>
</organism>
<proteinExistence type="predicted"/>
<accession>A0A423X8F2</accession>
<name>A0A423X8F2_9PEZI</name>
<feature type="transmembrane region" description="Helical" evidence="6">
    <location>
        <begin position="484"/>
        <end position="503"/>
    </location>
</feature>
<evidence type="ECO:0000313" key="8">
    <source>
        <dbReference type="Proteomes" id="UP000283895"/>
    </source>
</evidence>
<evidence type="ECO:0000256" key="6">
    <source>
        <dbReference type="SAM" id="Phobius"/>
    </source>
</evidence>
<comment type="subcellular location">
    <subcellularLocation>
        <location evidence="1">Membrane</location>
        <topology evidence="1">Multi-pass membrane protein</topology>
    </subcellularLocation>
</comment>
<feature type="transmembrane region" description="Helical" evidence="6">
    <location>
        <begin position="172"/>
        <end position="192"/>
    </location>
</feature>
<feature type="transmembrane region" description="Helical" evidence="6">
    <location>
        <begin position="127"/>
        <end position="152"/>
    </location>
</feature>